<evidence type="ECO:0000313" key="15">
    <source>
        <dbReference type="Proteomes" id="UP000007110"/>
    </source>
</evidence>
<dbReference type="PROSITE" id="PS00237">
    <property type="entry name" value="G_PROTEIN_RECEP_F1_1"/>
    <property type="match status" value="1"/>
</dbReference>
<dbReference type="GO" id="GO:0007218">
    <property type="term" value="P:neuropeptide signaling pathway"/>
    <property type="evidence" value="ECO:0000318"/>
    <property type="project" value="GO_Central"/>
</dbReference>
<keyword evidence="4 12" id="KW-1133">Transmembrane helix</keyword>
<dbReference type="AlphaFoldDB" id="A0A7M7P610"/>
<keyword evidence="8 11" id="KW-0675">Receptor</keyword>
<protein>
    <recommendedName>
        <fullName evidence="13">G-protein coupled receptors family 1 profile domain-containing protein</fullName>
    </recommendedName>
</protein>
<dbReference type="InterPro" id="IPR000276">
    <property type="entry name" value="GPCR_Rhodpsn"/>
</dbReference>
<evidence type="ECO:0000256" key="6">
    <source>
        <dbReference type="ARBA" id="ARBA00023136"/>
    </source>
</evidence>
<dbReference type="PROSITE" id="PS50262">
    <property type="entry name" value="G_PROTEIN_RECEP_F1_2"/>
    <property type="match status" value="1"/>
</dbReference>
<dbReference type="FunCoup" id="A0A7M7P610">
    <property type="interactions" value="62"/>
</dbReference>
<keyword evidence="7" id="KW-1015">Disulfide bond</keyword>
<evidence type="ECO:0000256" key="5">
    <source>
        <dbReference type="ARBA" id="ARBA00023040"/>
    </source>
</evidence>
<dbReference type="KEGG" id="spu:588225"/>
<keyword evidence="2" id="KW-1003">Cell membrane</keyword>
<dbReference type="OrthoDB" id="2132067at2759"/>
<feature type="transmembrane region" description="Helical" evidence="12">
    <location>
        <begin position="259"/>
        <end position="281"/>
    </location>
</feature>
<evidence type="ECO:0000256" key="9">
    <source>
        <dbReference type="ARBA" id="ARBA00023180"/>
    </source>
</evidence>
<dbReference type="Proteomes" id="UP000007110">
    <property type="component" value="Unassembled WGS sequence"/>
</dbReference>
<reference evidence="15" key="1">
    <citation type="submission" date="2015-02" db="EMBL/GenBank/DDBJ databases">
        <title>Genome sequencing for Strongylocentrotus purpuratus.</title>
        <authorList>
            <person name="Murali S."/>
            <person name="Liu Y."/>
            <person name="Vee V."/>
            <person name="English A."/>
            <person name="Wang M."/>
            <person name="Skinner E."/>
            <person name="Han Y."/>
            <person name="Muzny D.M."/>
            <person name="Worley K.C."/>
            <person name="Gibbs R.A."/>
        </authorList>
    </citation>
    <scope>NUCLEOTIDE SEQUENCE</scope>
</reference>
<evidence type="ECO:0000256" key="7">
    <source>
        <dbReference type="ARBA" id="ARBA00023157"/>
    </source>
</evidence>
<evidence type="ECO:0000259" key="13">
    <source>
        <dbReference type="PROSITE" id="PS50262"/>
    </source>
</evidence>
<evidence type="ECO:0000256" key="12">
    <source>
        <dbReference type="SAM" id="Phobius"/>
    </source>
</evidence>
<dbReference type="Pfam" id="PF00001">
    <property type="entry name" value="7tm_1"/>
    <property type="match status" value="1"/>
</dbReference>
<dbReference type="InParanoid" id="A0A7M7P610"/>
<feature type="transmembrane region" description="Helical" evidence="12">
    <location>
        <begin position="200"/>
        <end position="226"/>
    </location>
</feature>
<dbReference type="GO" id="GO:0046887">
    <property type="term" value="P:positive regulation of hormone secretion"/>
    <property type="evidence" value="ECO:0000318"/>
    <property type="project" value="GO_Central"/>
</dbReference>
<feature type="domain" description="G-protein coupled receptors family 1 profile" evidence="13">
    <location>
        <begin position="58"/>
        <end position="318"/>
    </location>
</feature>
<feature type="transmembrane region" description="Helical" evidence="12">
    <location>
        <begin position="301"/>
        <end position="321"/>
    </location>
</feature>
<keyword evidence="9" id="KW-0325">Glycoprotein</keyword>
<name>A0A7M7P610_STRPU</name>
<feature type="transmembrane region" description="Helical" evidence="12">
    <location>
        <begin position="42"/>
        <end position="66"/>
    </location>
</feature>
<dbReference type="PANTHER" id="PTHR45695:SF23">
    <property type="entry name" value="GALANIN-LIKE G-PROTEIN COUPLED RECEPTOR NPR-9"/>
    <property type="match status" value="1"/>
</dbReference>
<dbReference type="EnsemblMetazoa" id="XM_030990678">
    <property type="protein sequence ID" value="XP_030846538"/>
    <property type="gene ID" value="LOC588225"/>
</dbReference>
<evidence type="ECO:0000256" key="1">
    <source>
        <dbReference type="ARBA" id="ARBA00004651"/>
    </source>
</evidence>
<evidence type="ECO:0000256" key="10">
    <source>
        <dbReference type="ARBA" id="ARBA00023224"/>
    </source>
</evidence>
<sequence length="391" mass="44027">MMTTPSSVGLNTTFPFMSNDMVSGTAGPDDDDGPQTVTLTSWLVPLIFGIITVVGVSGNAIVCYVISRHVQMRTATNYYIMNLAITDIAFLVCCAPFTAAVYATNNWIFGRFICKFVMYMMQVTAQATCMTLTAMSIDRYQAIMRPLRSLGTRTQSGVLVVSACIWGVSALIAIPIAVYFDVKQFEFGPVCIEDWPNKQYMYPAYGLFTVIVLYVIPLFIIVVCYVSMLRTLWRTSLPGEEEACQSQNHRRAHKQKRRVTLMVLSVVIVFAACWFPVYVVNLWFRFDPNFPKTNFMYGVKVFAHLLTYANSCINPFVYSFMGRNFQRYFRKECACCYPCSCQSKGYTQTGGRKVMTEDRAMAHFKSGHSTGNTQSTVALPLFSRSSRSSQS</sequence>
<dbReference type="InterPro" id="IPR008103">
    <property type="entry name" value="KiSS_1_rcpt"/>
</dbReference>
<dbReference type="RefSeq" id="XP_030846538.1">
    <property type="nucleotide sequence ID" value="XM_030990678.1"/>
</dbReference>
<keyword evidence="15" id="KW-1185">Reference proteome</keyword>
<organism evidence="14 15">
    <name type="scientific">Strongylocentrotus purpuratus</name>
    <name type="common">Purple sea urchin</name>
    <dbReference type="NCBI Taxonomy" id="7668"/>
    <lineage>
        <taxon>Eukaryota</taxon>
        <taxon>Metazoa</taxon>
        <taxon>Echinodermata</taxon>
        <taxon>Eleutherozoa</taxon>
        <taxon>Echinozoa</taxon>
        <taxon>Echinoidea</taxon>
        <taxon>Euechinoidea</taxon>
        <taxon>Echinacea</taxon>
        <taxon>Camarodonta</taxon>
        <taxon>Echinidea</taxon>
        <taxon>Strongylocentrotidae</taxon>
        <taxon>Strongylocentrotus</taxon>
    </lineage>
</organism>
<keyword evidence="10 11" id="KW-0807">Transducer</keyword>
<dbReference type="GO" id="GO:0005886">
    <property type="term" value="C:plasma membrane"/>
    <property type="evidence" value="ECO:0000318"/>
    <property type="project" value="GO_Central"/>
</dbReference>
<dbReference type="OMA" id="HMEMRIS"/>
<keyword evidence="6 12" id="KW-0472">Membrane</keyword>
<evidence type="ECO:0000256" key="2">
    <source>
        <dbReference type="ARBA" id="ARBA00022475"/>
    </source>
</evidence>
<dbReference type="InterPro" id="IPR017452">
    <property type="entry name" value="GPCR_Rhodpsn_7TM"/>
</dbReference>
<evidence type="ECO:0000256" key="4">
    <source>
        <dbReference type="ARBA" id="ARBA00022989"/>
    </source>
</evidence>
<accession>A0A7M7P610</accession>
<dbReference type="SUPFAM" id="SSF81321">
    <property type="entry name" value="Family A G protein-coupled receptor-like"/>
    <property type="match status" value="1"/>
</dbReference>
<dbReference type="PRINTS" id="PR01728">
    <property type="entry name" value="KISS1RECEPTR"/>
</dbReference>
<evidence type="ECO:0000256" key="3">
    <source>
        <dbReference type="ARBA" id="ARBA00022692"/>
    </source>
</evidence>
<proteinExistence type="inferred from homology"/>
<keyword evidence="5 11" id="KW-0297">G-protein coupled receptor</keyword>
<dbReference type="GO" id="GO:0008188">
    <property type="term" value="F:neuropeptide receptor activity"/>
    <property type="evidence" value="ECO:0000318"/>
    <property type="project" value="GO_Central"/>
</dbReference>
<evidence type="ECO:0000256" key="8">
    <source>
        <dbReference type="ARBA" id="ARBA00023170"/>
    </source>
</evidence>
<reference evidence="14" key="2">
    <citation type="submission" date="2021-01" db="UniProtKB">
        <authorList>
            <consortium name="EnsemblMetazoa"/>
        </authorList>
    </citation>
    <scope>IDENTIFICATION</scope>
</reference>
<dbReference type="GeneID" id="588225"/>
<keyword evidence="3 11" id="KW-0812">Transmembrane</keyword>
<evidence type="ECO:0000256" key="11">
    <source>
        <dbReference type="RuleBase" id="RU000688"/>
    </source>
</evidence>
<evidence type="ECO:0000313" key="14">
    <source>
        <dbReference type="EnsemblMetazoa" id="XP_030846538"/>
    </source>
</evidence>
<feature type="transmembrane region" description="Helical" evidence="12">
    <location>
        <begin position="158"/>
        <end position="180"/>
    </location>
</feature>
<feature type="transmembrane region" description="Helical" evidence="12">
    <location>
        <begin position="116"/>
        <end position="137"/>
    </location>
</feature>
<comment type="subcellular location">
    <subcellularLocation>
        <location evidence="1">Cell membrane</location>
        <topology evidence="1">Multi-pass membrane protein</topology>
    </subcellularLocation>
</comment>
<dbReference type="Gene3D" id="1.20.1070.10">
    <property type="entry name" value="Rhodopsin 7-helix transmembrane proteins"/>
    <property type="match status" value="1"/>
</dbReference>
<dbReference type="CDD" id="cd15095">
    <property type="entry name" value="7tmA_KiSS1R"/>
    <property type="match status" value="1"/>
</dbReference>
<comment type="similarity">
    <text evidence="11">Belongs to the G-protein coupled receptor 1 family.</text>
</comment>
<dbReference type="PANTHER" id="PTHR45695">
    <property type="entry name" value="LEUCOKININ RECEPTOR-RELATED"/>
    <property type="match status" value="1"/>
</dbReference>
<dbReference type="FunFam" id="1.20.1070.10:FF:001005">
    <property type="entry name" value="Uncharacterized protein"/>
    <property type="match status" value="1"/>
</dbReference>
<dbReference type="PRINTS" id="PR00237">
    <property type="entry name" value="GPCRRHODOPSN"/>
</dbReference>
<feature type="transmembrane region" description="Helical" evidence="12">
    <location>
        <begin position="78"/>
        <end position="104"/>
    </location>
</feature>